<dbReference type="HAMAP" id="MF_02078">
    <property type="entry name" value="MurJ_MviN"/>
    <property type="match status" value="1"/>
</dbReference>
<feature type="transmembrane region" description="Helical" evidence="8">
    <location>
        <begin position="273"/>
        <end position="295"/>
    </location>
</feature>
<dbReference type="CDD" id="cd13123">
    <property type="entry name" value="MATE_MurJ_like"/>
    <property type="match status" value="1"/>
</dbReference>
<keyword evidence="3 8" id="KW-0812">Transmembrane</keyword>
<feature type="transmembrane region" description="Helical" evidence="8">
    <location>
        <begin position="186"/>
        <end position="207"/>
    </location>
</feature>
<gene>
    <name evidence="8 10" type="primary">murJ</name>
    <name evidence="10" type="ORF">ACJDUH_17005</name>
</gene>
<dbReference type="PIRSF" id="PIRSF002869">
    <property type="entry name" value="MviN"/>
    <property type="match status" value="1"/>
</dbReference>
<evidence type="ECO:0000256" key="7">
    <source>
        <dbReference type="ARBA" id="ARBA00023136"/>
    </source>
</evidence>
<dbReference type="InterPro" id="IPR051050">
    <property type="entry name" value="Lipid_II_flippase_MurJ/MviN"/>
</dbReference>
<keyword evidence="5 8" id="KW-0573">Peptidoglycan synthesis</keyword>
<feature type="transmembrane region" description="Helical" evidence="8">
    <location>
        <begin position="307"/>
        <end position="333"/>
    </location>
</feature>
<name>A0ABW8TW95_9CLOT</name>
<evidence type="ECO:0000256" key="5">
    <source>
        <dbReference type="ARBA" id="ARBA00022984"/>
    </source>
</evidence>
<evidence type="ECO:0000256" key="1">
    <source>
        <dbReference type="ARBA" id="ARBA00004651"/>
    </source>
</evidence>
<feature type="transmembrane region" description="Helical" evidence="8">
    <location>
        <begin position="440"/>
        <end position="465"/>
    </location>
</feature>
<reference evidence="10 11" key="1">
    <citation type="submission" date="2024-11" db="EMBL/GenBank/DDBJ databases">
        <authorList>
            <person name="Heng Y.C."/>
            <person name="Lim A.C.H."/>
            <person name="Lee J.K.Y."/>
            <person name="Kittelmann S."/>
        </authorList>
    </citation>
    <scope>NUCLEOTIDE SEQUENCE [LARGE SCALE GENOMIC DNA]</scope>
    <source>
        <strain evidence="10 11">WILCCON 0202</strain>
    </source>
</reference>
<evidence type="ECO:0000256" key="6">
    <source>
        <dbReference type="ARBA" id="ARBA00022989"/>
    </source>
</evidence>
<dbReference type="PANTHER" id="PTHR47019">
    <property type="entry name" value="LIPID II FLIPPASE MURJ"/>
    <property type="match status" value="1"/>
</dbReference>
<feature type="transmembrane region" description="Helical" evidence="8">
    <location>
        <begin position="131"/>
        <end position="152"/>
    </location>
</feature>
<keyword evidence="6 8" id="KW-1133">Transmembrane helix</keyword>
<keyword evidence="7 8" id="KW-0472">Membrane</keyword>
<dbReference type="Proteomes" id="UP001623661">
    <property type="component" value="Unassembled WGS sequence"/>
</dbReference>
<feature type="transmembrane region" description="Helical" evidence="8">
    <location>
        <begin position="345"/>
        <end position="363"/>
    </location>
</feature>
<keyword evidence="8 9" id="KW-0813">Transport</keyword>
<keyword evidence="4 8" id="KW-0133">Cell shape</keyword>
<dbReference type="PANTHER" id="PTHR47019:SF1">
    <property type="entry name" value="LIPID II FLIPPASE MURJ"/>
    <property type="match status" value="1"/>
</dbReference>
<evidence type="ECO:0000256" key="3">
    <source>
        <dbReference type="ARBA" id="ARBA00022692"/>
    </source>
</evidence>
<feature type="transmembrane region" description="Helical" evidence="8">
    <location>
        <begin position="477"/>
        <end position="498"/>
    </location>
</feature>
<keyword evidence="2 8" id="KW-1003">Cell membrane</keyword>
<protein>
    <recommendedName>
        <fullName evidence="8">Probable lipid II flippase MurJ</fullName>
    </recommendedName>
</protein>
<evidence type="ECO:0000256" key="9">
    <source>
        <dbReference type="PIRNR" id="PIRNR002869"/>
    </source>
</evidence>
<feature type="transmembrane region" description="Helical" evidence="8">
    <location>
        <begin position="164"/>
        <end position="180"/>
    </location>
</feature>
<dbReference type="NCBIfam" id="TIGR01695">
    <property type="entry name" value="murJ_mviN"/>
    <property type="match status" value="1"/>
</dbReference>
<evidence type="ECO:0000256" key="8">
    <source>
        <dbReference type="HAMAP-Rule" id="MF_02078"/>
    </source>
</evidence>
<evidence type="ECO:0000256" key="2">
    <source>
        <dbReference type="ARBA" id="ARBA00022475"/>
    </source>
</evidence>
<proteinExistence type="inferred from homology"/>
<feature type="transmembrane region" description="Helical" evidence="8">
    <location>
        <begin position="228"/>
        <end position="253"/>
    </location>
</feature>
<feature type="transmembrane region" description="Helical" evidence="8">
    <location>
        <begin position="383"/>
        <end position="400"/>
    </location>
</feature>
<sequence length="517" mass="57262">MQSNKLVKNSIIIMGLIIIGKILAFVRDALIAAKFGVSYATDIYMFSLGIVYLLTTISYGLTTSFIPIHTEFIEGKSREEANKFSNNVLNVSMIFTAILIFIGTICAYYIVYLFAPGFKSNIIIFNTSVDVTRIMLISLIFMSIQSVVTGVLQAHNQFYEPSAMALFSNIVFITYLVFLAGKYGIIGFAFATVVGFFVQLVINLPKYRKLGYRYKPFVNLKDPALRKLFILMIPVIISTSTAQLSLFINRFFATTIYEGAVSALDFSNKLNSLVYEVFAVAISTVIYPVLSSFALQDSKKEYKRSLLKALNIIALIMIPAAVAMAVLRVPIISVIFKRGAFGEKAVALTASAFLFYSPAMIAYGLRDVLNKAFYSIQDTKTPMYNSLFGVLLNIILNILLVKNMKVAGLTLSSTVSAIITTIILIVSLNKKMKGIGIKNMLISFAKITIASLIMGVCIFLVNNSILQKIGSSFKGSIISLLVCFAAGLIIYLISIYLFGIEEYAYILNTFKRKLKKH</sequence>
<feature type="transmembrane region" description="Helical" evidence="8">
    <location>
        <begin position="43"/>
        <end position="68"/>
    </location>
</feature>
<accession>A0ABW8TW95</accession>
<evidence type="ECO:0000313" key="11">
    <source>
        <dbReference type="Proteomes" id="UP001623661"/>
    </source>
</evidence>
<feature type="transmembrane region" description="Helical" evidence="8">
    <location>
        <begin position="406"/>
        <end position="428"/>
    </location>
</feature>
<organism evidence="10 11">
    <name type="scientific">Candidatus Clostridium radicumherbarum</name>
    <dbReference type="NCBI Taxonomy" id="3381662"/>
    <lineage>
        <taxon>Bacteria</taxon>
        <taxon>Bacillati</taxon>
        <taxon>Bacillota</taxon>
        <taxon>Clostridia</taxon>
        <taxon>Eubacteriales</taxon>
        <taxon>Clostridiaceae</taxon>
        <taxon>Clostridium</taxon>
    </lineage>
</organism>
<feature type="transmembrane region" description="Helical" evidence="8">
    <location>
        <begin position="88"/>
        <end position="111"/>
    </location>
</feature>
<comment type="function">
    <text evidence="8 9">Involved in peptidoglycan biosynthesis. Transports lipid-linked peptidoglycan precursors from the inner to the outer leaflet of the cytoplasmic membrane.</text>
</comment>
<evidence type="ECO:0000313" key="10">
    <source>
        <dbReference type="EMBL" id="MFL0269780.1"/>
    </source>
</evidence>
<evidence type="ECO:0000256" key="4">
    <source>
        <dbReference type="ARBA" id="ARBA00022960"/>
    </source>
</evidence>
<keyword evidence="8 9" id="KW-0961">Cell wall biogenesis/degradation</keyword>
<comment type="pathway">
    <text evidence="8">Cell wall biogenesis; peptidoglycan biosynthesis.</text>
</comment>
<dbReference type="EMBL" id="JBJHZY010000004">
    <property type="protein sequence ID" value="MFL0269780.1"/>
    <property type="molecule type" value="Genomic_DNA"/>
</dbReference>
<keyword evidence="11" id="KW-1185">Reference proteome</keyword>
<dbReference type="RefSeq" id="WP_406766401.1">
    <property type="nucleotide sequence ID" value="NZ_JBJHZY010000004.1"/>
</dbReference>
<comment type="similarity">
    <text evidence="8 9">Belongs to the MurJ/MviN family.</text>
</comment>
<feature type="transmembrane region" description="Helical" evidence="8">
    <location>
        <begin position="12"/>
        <end position="37"/>
    </location>
</feature>
<dbReference type="Pfam" id="PF03023">
    <property type="entry name" value="MurJ"/>
    <property type="match status" value="1"/>
</dbReference>
<dbReference type="PRINTS" id="PR01806">
    <property type="entry name" value="VIRFACTRMVIN"/>
</dbReference>
<comment type="caution">
    <text evidence="10">The sequence shown here is derived from an EMBL/GenBank/DDBJ whole genome shotgun (WGS) entry which is preliminary data.</text>
</comment>
<comment type="subcellular location">
    <subcellularLocation>
        <location evidence="1 8">Cell membrane</location>
        <topology evidence="1 8">Multi-pass membrane protein</topology>
    </subcellularLocation>
</comment>
<dbReference type="InterPro" id="IPR004268">
    <property type="entry name" value="MurJ"/>
</dbReference>